<gene>
    <name evidence="2" type="ORF">M0812_07376</name>
</gene>
<organism evidence="2 3">
    <name type="scientific">Anaeramoeba flamelloides</name>
    <dbReference type="NCBI Taxonomy" id="1746091"/>
    <lineage>
        <taxon>Eukaryota</taxon>
        <taxon>Metamonada</taxon>
        <taxon>Anaeramoebidae</taxon>
        <taxon>Anaeramoeba</taxon>
    </lineage>
</organism>
<protein>
    <submittedName>
        <fullName evidence="2">Uncharacterized protein</fullName>
    </submittedName>
</protein>
<dbReference type="EMBL" id="JANTQA010000016">
    <property type="protein sequence ID" value="KAJ3447155.1"/>
    <property type="molecule type" value="Genomic_DNA"/>
</dbReference>
<sequence length="199" mass="23311">MQLQTILFFLLCVPFIFADPPTPTKKLIHFEFYSGNATCGNEPADFTYVDQYCYLGFGNSSRYYFDNGDSINYYFCQKSDCTSCYMEMEYPKNECFKLMNDSSKYFLEKKTLDDVRVFNRLSYAKSGCTELLDEFSFIEGQCYNYDGYLSNYGIVVKDTVEIFFSDGKDCKYANPINFKLDECIMLLENVYVKYTLLKE</sequence>
<evidence type="ECO:0000313" key="3">
    <source>
        <dbReference type="Proteomes" id="UP001146793"/>
    </source>
</evidence>
<comment type="caution">
    <text evidence="2">The sequence shown here is derived from an EMBL/GenBank/DDBJ whole genome shotgun (WGS) entry which is preliminary data.</text>
</comment>
<evidence type="ECO:0000256" key="1">
    <source>
        <dbReference type="SAM" id="SignalP"/>
    </source>
</evidence>
<dbReference type="Proteomes" id="UP001146793">
    <property type="component" value="Unassembled WGS sequence"/>
</dbReference>
<evidence type="ECO:0000313" key="2">
    <source>
        <dbReference type="EMBL" id="KAJ3447155.1"/>
    </source>
</evidence>
<proteinExistence type="predicted"/>
<accession>A0AAV8A0P6</accession>
<feature type="signal peptide" evidence="1">
    <location>
        <begin position="1"/>
        <end position="18"/>
    </location>
</feature>
<name>A0AAV8A0P6_9EUKA</name>
<dbReference type="AlphaFoldDB" id="A0AAV8A0P6"/>
<feature type="chain" id="PRO_5043809779" evidence="1">
    <location>
        <begin position="19"/>
        <end position="199"/>
    </location>
</feature>
<keyword evidence="1" id="KW-0732">Signal</keyword>
<reference evidence="2" key="1">
    <citation type="submission" date="2022-08" db="EMBL/GenBank/DDBJ databases">
        <title>Novel sulphate-reducing endosymbionts in the free-living metamonad Anaeramoeba.</title>
        <authorList>
            <person name="Jerlstrom-Hultqvist J."/>
            <person name="Cepicka I."/>
            <person name="Gallot-Lavallee L."/>
            <person name="Salas-Leiva D."/>
            <person name="Curtis B.A."/>
            <person name="Zahonova K."/>
            <person name="Pipaliya S."/>
            <person name="Dacks J."/>
            <person name="Roger A.J."/>
        </authorList>
    </citation>
    <scope>NUCLEOTIDE SEQUENCE</scope>
    <source>
        <strain evidence="2">Busselton2</strain>
    </source>
</reference>